<protein>
    <submittedName>
        <fullName evidence="4">Uncharacterized protein</fullName>
    </submittedName>
</protein>
<dbReference type="PRINTS" id="PR00292">
    <property type="entry name" value="POTATOINHBTR"/>
</dbReference>
<dbReference type="InterPro" id="IPR036354">
    <property type="entry name" value="Prot_inh_pot1_sf"/>
</dbReference>
<name>A0AA88S6X1_9ASTE</name>
<keyword evidence="2" id="KW-0646">Protease inhibitor</keyword>
<keyword evidence="5" id="KW-1185">Reference proteome</keyword>
<keyword evidence="3" id="KW-0722">Serine protease inhibitor</keyword>
<sequence>MDLRVNPGDVSLCIVVPDQAFRYPQKMIESASIRPELFDISPRETSISMNFDKVGLVRLIGDMAEEKNQFTKLPEQQPLPGPYRNLSRPNRDLKTIWPELVGLTSEAAEEIIMQDMPSAVVRVIPQDCDITADYRTNRVRVFIDSAGKVTSPPRIG</sequence>
<dbReference type="PROSITE" id="PS00285">
    <property type="entry name" value="POTATO_INHIBITOR"/>
    <property type="match status" value="1"/>
</dbReference>
<reference evidence="4" key="1">
    <citation type="submission" date="2022-12" db="EMBL/GenBank/DDBJ databases">
        <title>Draft genome assemblies for two species of Escallonia (Escalloniales).</title>
        <authorList>
            <person name="Chanderbali A."/>
            <person name="Dervinis C."/>
            <person name="Anghel I."/>
            <person name="Soltis D."/>
            <person name="Soltis P."/>
            <person name="Zapata F."/>
        </authorList>
    </citation>
    <scope>NUCLEOTIDE SEQUENCE</scope>
    <source>
        <strain evidence="4">UCBG64.0493</strain>
        <tissue evidence="4">Leaf</tissue>
    </source>
</reference>
<proteinExistence type="inferred from homology"/>
<dbReference type="SUPFAM" id="SSF54654">
    <property type="entry name" value="CI-2 family of serine protease inhibitors"/>
    <property type="match status" value="1"/>
</dbReference>
<evidence type="ECO:0000256" key="2">
    <source>
        <dbReference type="ARBA" id="ARBA00022690"/>
    </source>
</evidence>
<dbReference type="AlphaFoldDB" id="A0AA88S6X1"/>
<dbReference type="PANTHER" id="PTHR33091:SF29">
    <property type="entry name" value="SUBTILISIN INHIBITOR 1"/>
    <property type="match status" value="1"/>
</dbReference>
<evidence type="ECO:0000313" key="4">
    <source>
        <dbReference type="EMBL" id="KAK2997253.1"/>
    </source>
</evidence>
<dbReference type="GO" id="GO:0009611">
    <property type="term" value="P:response to wounding"/>
    <property type="evidence" value="ECO:0007669"/>
    <property type="project" value="InterPro"/>
</dbReference>
<dbReference type="PANTHER" id="PTHR33091">
    <property type="entry name" value="PROTEIN, PUTATIVE, EXPRESSED-RELATED"/>
    <property type="match status" value="1"/>
</dbReference>
<dbReference type="Gene3D" id="3.30.10.10">
    <property type="entry name" value="Trypsin Inhibitor V, subunit A"/>
    <property type="match status" value="1"/>
</dbReference>
<evidence type="ECO:0000256" key="1">
    <source>
        <dbReference type="ARBA" id="ARBA00008210"/>
    </source>
</evidence>
<comment type="similarity">
    <text evidence="1">Belongs to the protease inhibitor I13 (potato type I serine protease inhibitor) family.</text>
</comment>
<dbReference type="Pfam" id="PF00280">
    <property type="entry name" value="potato_inhibit"/>
    <property type="match status" value="1"/>
</dbReference>
<organism evidence="4 5">
    <name type="scientific">Escallonia herrerae</name>
    <dbReference type="NCBI Taxonomy" id="1293975"/>
    <lineage>
        <taxon>Eukaryota</taxon>
        <taxon>Viridiplantae</taxon>
        <taxon>Streptophyta</taxon>
        <taxon>Embryophyta</taxon>
        <taxon>Tracheophyta</taxon>
        <taxon>Spermatophyta</taxon>
        <taxon>Magnoliopsida</taxon>
        <taxon>eudicotyledons</taxon>
        <taxon>Gunneridae</taxon>
        <taxon>Pentapetalae</taxon>
        <taxon>asterids</taxon>
        <taxon>campanulids</taxon>
        <taxon>Escalloniales</taxon>
        <taxon>Escalloniaceae</taxon>
        <taxon>Escallonia</taxon>
    </lineage>
</organism>
<dbReference type="Proteomes" id="UP001188597">
    <property type="component" value="Unassembled WGS sequence"/>
</dbReference>
<dbReference type="GO" id="GO:0004867">
    <property type="term" value="F:serine-type endopeptidase inhibitor activity"/>
    <property type="evidence" value="ECO:0007669"/>
    <property type="project" value="UniProtKB-KW"/>
</dbReference>
<accession>A0AA88S6X1</accession>
<comment type="caution">
    <text evidence="4">The sequence shown here is derived from an EMBL/GenBank/DDBJ whole genome shotgun (WGS) entry which is preliminary data.</text>
</comment>
<dbReference type="EMBL" id="JAVXUP010004308">
    <property type="protein sequence ID" value="KAK2997253.1"/>
    <property type="molecule type" value="Genomic_DNA"/>
</dbReference>
<evidence type="ECO:0000313" key="5">
    <source>
        <dbReference type="Proteomes" id="UP001188597"/>
    </source>
</evidence>
<gene>
    <name evidence="4" type="ORF">RJ639_025999</name>
</gene>
<dbReference type="InterPro" id="IPR000864">
    <property type="entry name" value="Prot_inh_pot1"/>
</dbReference>
<evidence type="ECO:0000256" key="3">
    <source>
        <dbReference type="ARBA" id="ARBA00022900"/>
    </source>
</evidence>